<evidence type="ECO:0000313" key="1">
    <source>
        <dbReference type="EMBL" id="GAJ06654.1"/>
    </source>
</evidence>
<comment type="caution">
    <text evidence="1">The sequence shown here is derived from an EMBL/GenBank/DDBJ whole genome shotgun (WGS) entry which is preliminary data.</text>
</comment>
<dbReference type="AlphaFoldDB" id="X1TN26"/>
<dbReference type="EMBL" id="BARW01026547">
    <property type="protein sequence ID" value="GAJ06654.1"/>
    <property type="molecule type" value="Genomic_DNA"/>
</dbReference>
<proteinExistence type="predicted"/>
<gene>
    <name evidence="1" type="ORF">S12H4_43275</name>
</gene>
<protein>
    <submittedName>
        <fullName evidence="1">Uncharacterized protein</fullName>
    </submittedName>
</protein>
<sequence>MNFKSFMEATRELERRVHEDGDKVANTLELVNVYYTVTHPNLNDLNSHQPWANIEFEDRISFEPRNPGNAWKELPEVWEPMMEQA</sequence>
<name>X1TN26_9ZZZZ</name>
<accession>X1TN26</accession>
<reference evidence="1" key="1">
    <citation type="journal article" date="2014" name="Front. Microbiol.">
        <title>High frequency of phylogenetically diverse reductive dehalogenase-homologous genes in deep subseafloor sedimentary metagenomes.</title>
        <authorList>
            <person name="Kawai M."/>
            <person name="Futagami T."/>
            <person name="Toyoda A."/>
            <person name="Takaki Y."/>
            <person name="Nishi S."/>
            <person name="Hori S."/>
            <person name="Arai W."/>
            <person name="Tsubouchi T."/>
            <person name="Morono Y."/>
            <person name="Uchiyama I."/>
            <person name="Ito T."/>
            <person name="Fujiyama A."/>
            <person name="Inagaki F."/>
            <person name="Takami H."/>
        </authorList>
    </citation>
    <scope>NUCLEOTIDE SEQUENCE</scope>
    <source>
        <strain evidence="1">Expedition CK06-06</strain>
    </source>
</reference>
<feature type="non-terminal residue" evidence="1">
    <location>
        <position position="85"/>
    </location>
</feature>
<organism evidence="1">
    <name type="scientific">marine sediment metagenome</name>
    <dbReference type="NCBI Taxonomy" id="412755"/>
    <lineage>
        <taxon>unclassified sequences</taxon>
        <taxon>metagenomes</taxon>
        <taxon>ecological metagenomes</taxon>
    </lineage>
</organism>